<reference evidence="2" key="2">
    <citation type="submission" date="2020-10" db="UniProtKB">
        <authorList>
            <consortium name="WormBaseParasite"/>
        </authorList>
    </citation>
    <scope>IDENTIFICATION</scope>
</reference>
<proteinExistence type="predicted"/>
<protein>
    <submittedName>
        <fullName evidence="2">F-box domain-containing protein</fullName>
    </submittedName>
</protein>
<dbReference type="WBParaSite" id="Pan_g23601.t1">
    <property type="protein sequence ID" value="Pan_g23601.t1"/>
    <property type="gene ID" value="Pan_g23601"/>
</dbReference>
<organism evidence="1 2">
    <name type="scientific">Panagrellus redivivus</name>
    <name type="common">Microworm</name>
    <dbReference type="NCBI Taxonomy" id="6233"/>
    <lineage>
        <taxon>Eukaryota</taxon>
        <taxon>Metazoa</taxon>
        <taxon>Ecdysozoa</taxon>
        <taxon>Nematoda</taxon>
        <taxon>Chromadorea</taxon>
        <taxon>Rhabditida</taxon>
        <taxon>Tylenchina</taxon>
        <taxon>Panagrolaimomorpha</taxon>
        <taxon>Panagrolaimoidea</taxon>
        <taxon>Panagrolaimidae</taxon>
        <taxon>Panagrellus</taxon>
    </lineage>
</organism>
<reference evidence="1" key="1">
    <citation type="journal article" date="2013" name="Genetics">
        <title>The draft genome and transcriptome of Panagrellus redivivus are shaped by the harsh demands of a free-living lifestyle.</title>
        <authorList>
            <person name="Srinivasan J."/>
            <person name="Dillman A.R."/>
            <person name="Macchietto M.G."/>
            <person name="Heikkinen L."/>
            <person name="Lakso M."/>
            <person name="Fracchia K.M."/>
            <person name="Antoshechkin I."/>
            <person name="Mortazavi A."/>
            <person name="Wong G."/>
            <person name="Sternberg P.W."/>
        </authorList>
    </citation>
    <scope>NUCLEOTIDE SEQUENCE [LARGE SCALE GENOMIC DNA]</scope>
    <source>
        <strain evidence="1">MT8872</strain>
    </source>
</reference>
<name>A0A7E4ZXH4_PANRE</name>
<keyword evidence="1" id="KW-1185">Reference proteome</keyword>
<evidence type="ECO:0000313" key="1">
    <source>
        <dbReference type="Proteomes" id="UP000492821"/>
    </source>
</evidence>
<dbReference type="Proteomes" id="UP000492821">
    <property type="component" value="Unassembled WGS sequence"/>
</dbReference>
<evidence type="ECO:0000313" key="2">
    <source>
        <dbReference type="WBParaSite" id="Pan_g23601.t1"/>
    </source>
</evidence>
<dbReference type="AlphaFoldDB" id="A0A7E4ZXH4"/>
<accession>A0A7E4ZXH4</accession>
<sequence>MPYPIASLPYPFGRRLRQLLSPTELLSLQIASGSLENNEHLLPIQTYQSVPQLGIRKLDDDTVELKWFQDNKGYERNGSNVYNGKYLLLESLDESNLSDPIFDYVWLENIPTLALDDCTITESFLTKLSHKLVKVSDLSVYSWSDGQFFNDGEKFSLIFETFPLIEGCDFKYSLVKGWVKHMIDYGKTNLKELCIIDNNPWNLFCFTAAEMHQFVKVR</sequence>